<accession>A0A5Q2RND1</accession>
<evidence type="ECO:0000256" key="3">
    <source>
        <dbReference type="SAM" id="SignalP"/>
    </source>
</evidence>
<evidence type="ECO:0008006" key="6">
    <source>
        <dbReference type="Google" id="ProtNLM"/>
    </source>
</evidence>
<evidence type="ECO:0000256" key="1">
    <source>
        <dbReference type="SAM" id="MobiDB-lite"/>
    </source>
</evidence>
<evidence type="ECO:0000256" key="2">
    <source>
        <dbReference type="SAM" id="Phobius"/>
    </source>
</evidence>
<keyword evidence="2" id="KW-1133">Transmembrane helix</keyword>
<dbReference type="EMBL" id="CP045851">
    <property type="protein sequence ID" value="QGG96091.1"/>
    <property type="molecule type" value="Genomic_DNA"/>
</dbReference>
<keyword evidence="5" id="KW-1185">Reference proteome</keyword>
<sequence>MTERGGRAAGRSGRSALVVALAVLLVALSGGGAAAAPVRTQEDTTPGLRVESTTVYTVDLAGSVIRVTHDITLTNQTPDRVTGSTIEQYYFHAYATPVLSRSNGVTATGAGGRALGVTTEPIGGGLAELATIDLSPNLFYGNSQTIRLSYDLPGQPPRSGGISNVNPAFATMPLLAAADPGLGSVELRVPSGTDVEIVGEPLTPQGSADGFDRYRADAIADSSEWYSSVVVRDDDQLAERVVDFGPHTVRVQGWPGDDAWLDHTTRLVEEGFPLLEEAIGFAWDEDRRLTIVETVAPYLYGYAGWYEHARSLIEVGDELDEHVTLHEMAHAWFNHQLFRGRWINEAFADELSARVLVELGGEPVAPDPIDPSDPARAPLNGWETPAFDDPDSAATEAFGYNASWWLARALHDEIGAEAIAEVLRAADERRSPYPSGSTQDHLPTIADWRNLLDLLEEVGGSTGAEQLFRDHVVTPDQVEALDDRAAARATYADLLDEGDGWAPPAVLRDHMLRWEFDEATAVVDDVRDLLAARDDLADELRGIDLDVPEPLQRTFESADDLGELRDEMDAAEDAAGDLRQAVEARDDAGPLADVGLWFSDVDEEIEEARAAMDDGDWSGAEDGAASVADAVDGATTDGLVRLLGAVLVLVVLVGGALLLRRRVRRPPTAAGDDDETRDTGGNGHGVVASTGGS</sequence>
<keyword evidence="3" id="KW-0732">Signal</keyword>
<evidence type="ECO:0000313" key="4">
    <source>
        <dbReference type="EMBL" id="QGG96091.1"/>
    </source>
</evidence>
<dbReference type="RefSeq" id="WP_153760197.1">
    <property type="nucleotide sequence ID" value="NZ_CP045851.1"/>
</dbReference>
<proteinExistence type="predicted"/>
<reference evidence="4 5" key="1">
    <citation type="submission" date="2019-11" db="EMBL/GenBank/DDBJ databases">
        <authorList>
            <person name="He Y."/>
        </authorList>
    </citation>
    <scope>NUCLEOTIDE SEQUENCE [LARGE SCALE GENOMIC DNA]</scope>
    <source>
        <strain evidence="4 5">SCSIO 58843</strain>
    </source>
</reference>
<feature type="region of interest" description="Disordered" evidence="1">
    <location>
        <begin position="666"/>
        <end position="693"/>
    </location>
</feature>
<keyword evidence="2" id="KW-0812">Transmembrane</keyword>
<feature type="transmembrane region" description="Helical" evidence="2">
    <location>
        <begin position="639"/>
        <end position="659"/>
    </location>
</feature>
<dbReference type="KEGG" id="atq:GH723_13840"/>
<feature type="chain" id="PRO_5024392800" description="Peptidase M1 membrane alanine aminopeptidase domain-containing protein" evidence="3">
    <location>
        <begin position="36"/>
        <end position="693"/>
    </location>
</feature>
<name>A0A5Q2RND1_9ACTN</name>
<organism evidence="4 5">
    <name type="scientific">Actinomarinicola tropica</name>
    <dbReference type="NCBI Taxonomy" id="2789776"/>
    <lineage>
        <taxon>Bacteria</taxon>
        <taxon>Bacillati</taxon>
        <taxon>Actinomycetota</taxon>
        <taxon>Acidimicrobiia</taxon>
        <taxon>Acidimicrobiales</taxon>
        <taxon>Iamiaceae</taxon>
        <taxon>Actinomarinicola</taxon>
    </lineage>
</organism>
<protein>
    <recommendedName>
        <fullName evidence="6">Peptidase M1 membrane alanine aminopeptidase domain-containing protein</fullName>
    </recommendedName>
</protein>
<dbReference type="AlphaFoldDB" id="A0A5Q2RND1"/>
<gene>
    <name evidence="4" type="ORF">GH723_13840</name>
</gene>
<feature type="signal peptide" evidence="3">
    <location>
        <begin position="1"/>
        <end position="35"/>
    </location>
</feature>
<dbReference type="SUPFAM" id="SSF55486">
    <property type="entry name" value="Metalloproteases ('zincins'), catalytic domain"/>
    <property type="match status" value="1"/>
</dbReference>
<keyword evidence="2" id="KW-0472">Membrane</keyword>
<dbReference type="Proteomes" id="UP000334019">
    <property type="component" value="Chromosome"/>
</dbReference>
<evidence type="ECO:0000313" key="5">
    <source>
        <dbReference type="Proteomes" id="UP000334019"/>
    </source>
</evidence>